<evidence type="ECO:0000256" key="7">
    <source>
        <dbReference type="ARBA" id="ARBA00023303"/>
    </source>
</evidence>
<feature type="transmembrane region" description="Helical" evidence="9">
    <location>
        <begin position="377"/>
        <end position="394"/>
    </location>
</feature>
<keyword evidence="4 9" id="KW-1133">Transmembrane helix</keyword>
<feature type="transmembrane region" description="Helical" evidence="9">
    <location>
        <begin position="159"/>
        <end position="184"/>
    </location>
</feature>
<feature type="transmembrane region" description="Helical" evidence="9">
    <location>
        <begin position="316"/>
        <end position="341"/>
    </location>
</feature>
<dbReference type="AlphaFoldDB" id="A0A8H3UA99"/>
<gene>
    <name evidence="11" type="ORF">BLS_007296</name>
</gene>
<evidence type="ECO:0000256" key="9">
    <source>
        <dbReference type="SAM" id="Phobius"/>
    </source>
</evidence>
<dbReference type="GO" id="GO:0022841">
    <property type="term" value="F:potassium ion leak channel activity"/>
    <property type="evidence" value="ECO:0007669"/>
    <property type="project" value="TreeGrafter"/>
</dbReference>
<dbReference type="GO" id="GO:0030322">
    <property type="term" value="P:stabilization of membrane potential"/>
    <property type="evidence" value="ECO:0007669"/>
    <property type="project" value="TreeGrafter"/>
</dbReference>
<dbReference type="PANTHER" id="PTHR11003:SF291">
    <property type="entry name" value="IP11374P"/>
    <property type="match status" value="1"/>
</dbReference>
<feature type="domain" description="Potassium channel" evidence="10">
    <location>
        <begin position="327"/>
        <end position="399"/>
    </location>
</feature>
<keyword evidence="2" id="KW-0813">Transport</keyword>
<evidence type="ECO:0000256" key="2">
    <source>
        <dbReference type="ARBA" id="ARBA00022448"/>
    </source>
</evidence>
<feature type="transmembrane region" description="Helical" evidence="9">
    <location>
        <begin position="81"/>
        <end position="103"/>
    </location>
</feature>
<feature type="domain" description="Potassium channel" evidence="10">
    <location>
        <begin position="212"/>
        <end position="262"/>
    </location>
</feature>
<evidence type="ECO:0000256" key="8">
    <source>
        <dbReference type="SAM" id="MobiDB-lite"/>
    </source>
</evidence>
<evidence type="ECO:0000256" key="6">
    <source>
        <dbReference type="ARBA" id="ARBA00023136"/>
    </source>
</evidence>
<evidence type="ECO:0000313" key="12">
    <source>
        <dbReference type="Proteomes" id="UP000433883"/>
    </source>
</evidence>
<dbReference type="GO" id="GO:0005886">
    <property type="term" value="C:plasma membrane"/>
    <property type="evidence" value="ECO:0007669"/>
    <property type="project" value="TreeGrafter"/>
</dbReference>
<evidence type="ECO:0000256" key="1">
    <source>
        <dbReference type="ARBA" id="ARBA00004141"/>
    </source>
</evidence>
<dbReference type="InterPro" id="IPR013099">
    <property type="entry name" value="K_chnl_dom"/>
</dbReference>
<comment type="caution">
    <text evidence="11">The sequence shown here is derived from an EMBL/GenBank/DDBJ whole genome shotgun (WGS) entry which is preliminary data.</text>
</comment>
<feature type="transmembrane region" description="Helical" evidence="9">
    <location>
        <begin position="347"/>
        <end position="365"/>
    </location>
</feature>
<keyword evidence="6 9" id="KW-0472">Membrane</keyword>
<evidence type="ECO:0000256" key="5">
    <source>
        <dbReference type="ARBA" id="ARBA00023065"/>
    </source>
</evidence>
<dbReference type="Gene3D" id="1.10.287.70">
    <property type="match status" value="2"/>
</dbReference>
<sequence>MNKTSFDHLQGRSWTLGNSEESPEQIEATRSRDWFAVTAFPIFAGTFGPIASALNLCSLVQPWKTAPIGTDGGDFTDPKWLIGFQAVSLIFGIAANIAMFLVFNDGVDFLIQNRHNFLTFTIVGEMVASLILVVLLTAARLVSWTPIHALTDDYAFTEAFWFGILSAGVYTITSGFSIYTLYMLRASTRSGREEHRIQLAKGHHRLMVLTVLFINYILSGAAIFSHIEGWKFLDAVYWADVTVLTIGYGDFYPKTHLGRSLIVDNENLDALAQTHDLVDTLEIRSEVSQQRDEREVRREAFNHMQDVLVTSARKRLFYSIIFWGSTLLSVWLAGATVFYFAEYSQHWSFFQTFYFAYVSLTGIGYGDFALKSPAGRAFFFLWSFIAVATVTMVIKNVVHAAGSPYVLHRKDFGKSLSGYFGWRKGKQQVEKNSIADDELRRFHDLPHNVHDKTHLLVETIKQVVQDHLNYQYSGKRPQYAFEYWEKVLYLMGALEPTTARNRRDNEDGGCIGSISSSSSNNSMDQWKNPRGMADWLHGKNPLNATETLTEWLLVTMVDKLEAELLDLRMKVGAVTDGLGKKEEVVGIC</sequence>
<evidence type="ECO:0000313" key="11">
    <source>
        <dbReference type="EMBL" id="KAE9965940.1"/>
    </source>
</evidence>
<dbReference type="Pfam" id="PF07885">
    <property type="entry name" value="Ion_trans_2"/>
    <property type="match status" value="2"/>
</dbReference>
<dbReference type="Proteomes" id="UP000433883">
    <property type="component" value="Unassembled WGS sequence"/>
</dbReference>
<feature type="compositionally biased region" description="Low complexity" evidence="8">
    <location>
        <begin position="513"/>
        <end position="522"/>
    </location>
</feature>
<proteinExistence type="predicted"/>
<keyword evidence="5" id="KW-0406">Ion transport</keyword>
<dbReference type="SUPFAM" id="SSF81324">
    <property type="entry name" value="Voltage-gated potassium channels"/>
    <property type="match status" value="2"/>
</dbReference>
<dbReference type="PANTHER" id="PTHR11003">
    <property type="entry name" value="POTASSIUM CHANNEL, SUBFAMILY K"/>
    <property type="match status" value="1"/>
</dbReference>
<feature type="transmembrane region" description="Helical" evidence="9">
    <location>
        <begin position="205"/>
        <end position="223"/>
    </location>
</feature>
<dbReference type="EMBL" id="WNWQ01000566">
    <property type="protein sequence ID" value="KAE9965940.1"/>
    <property type="molecule type" value="Genomic_DNA"/>
</dbReference>
<comment type="subcellular location">
    <subcellularLocation>
        <location evidence="1">Membrane</location>
        <topology evidence="1">Multi-pass membrane protein</topology>
    </subcellularLocation>
</comment>
<keyword evidence="3 9" id="KW-0812">Transmembrane</keyword>
<organism evidence="11 12">
    <name type="scientific">Venturia inaequalis</name>
    <name type="common">Apple scab fungus</name>
    <dbReference type="NCBI Taxonomy" id="5025"/>
    <lineage>
        <taxon>Eukaryota</taxon>
        <taxon>Fungi</taxon>
        <taxon>Dikarya</taxon>
        <taxon>Ascomycota</taxon>
        <taxon>Pezizomycotina</taxon>
        <taxon>Dothideomycetes</taxon>
        <taxon>Pleosporomycetidae</taxon>
        <taxon>Venturiales</taxon>
        <taxon>Venturiaceae</taxon>
        <taxon>Venturia</taxon>
    </lineage>
</organism>
<feature type="transmembrane region" description="Helical" evidence="9">
    <location>
        <begin position="115"/>
        <end position="139"/>
    </location>
</feature>
<keyword evidence="7" id="KW-0407">Ion channel</keyword>
<accession>A0A8H3UA99</accession>
<name>A0A8H3UA99_VENIN</name>
<reference evidence="11 12" key="1">
    <citation type="submission" date="2019-11" db="EMBL/GenBank/DDBJ databases">
        <title>Venturia inaequalis Genome Resource.</title>
        <authorList>
            <person name="Lichtner F.J."/>
        </authorList>
    </citation>
    <scope>NUCLEOTIDE SEQUENCE [LARGE SCALE GENOMIC DNA]</scope>
    <source>
        <strain evidence="11">Bline_iso_100314</strain>
    </source>
</reference>
<dbReference type="InterPro" id="IPR003280">
    <property type="entry name" value="2pore_dom_K_chnl"/>
</dbReference>
<evidence type="ECO:0000259" key="10">
    <source>
        <dbReference type="Pfam" id="PF07885"/>
    </source>
</evidence>
<feature type="region of interest" description="Disordered" evidence="8">
    <location>
        <begin position="501"/>
        <end position="526"/>
    </location>
</feature>
<evidence type="ECO:0000256" key="4">
    <source>
        <dbReference type="ARBA" id="ARBA00022989"/>
    </source>
</evidence>
<feature type="transmembrane region" description="Helical" evidence="9">
    <location>
        <begin position="34"/>
        <end position="61"/>
    </location>
</feature>
<protein>
    <recommendedName>
        <fullName evidence="10">Potassium channel domain-containing protein</fullName>
    </recommendedName>
</protein>
<dbReference type="GO" id="GO:0015271">
    <property type="term" value="F:outward rectifier potassium channel activity"/>
    <property type="evidence" value="ECO:0007669"/>
    <property type="project" value="TreeGrafter"/>
</dbReference>
<evidence type="ECO:0000256" key="3">
    <source>
        <dbReference type="ARBA" id="ARBA00022692"/>
    </source>
</evidence>